<dbReference type="Proteomes" id="UP000078046">
    <property type="component" value="Unassembled WGS sequence"/>
</dbReference>
<organism evidence="2 3">
    <name type="scientific">Intoshia linei</name>
    <dbReference type="NCBI Taxonomy" id="1819745"/>
    <lineage>
        <taxon>Eukaryota</taxon>
        <taxon>Metazoa</taxon>
        <taxon>Spiralia</taxon>
        <taxon>Lophotrochozoa</taxon>
        <taxon>Mesozoa</taxon>
        <taxon>Orthonectida</taxon>
        <taxon>Rhopaluridae</taxon>
        <taxon>Intoshia</taxon>
    </lineage>
</organism>
<evidence type="ECO:0000259" key="1">
    <source>
        <dbReference type="PROSITE" id="PS50249"/>
    </source>
</evidence>
<protein>
    <recommendedName>
        <fullName evidence="1">MPN domain-containing protein</fullName>
    </recommendedName>
</protein>
<dbReference type="InterPro" id="IPR000555">
    <property type="entry name" value="JAMM/MPN+_dom"/>
</dbReference>
<evidence type="ECO:0000313" key="2">
    <source>
        <dbReference type="EMBL" id="OAF65266.1"/>
    </source>
</evidence>
<dbReference type="OrthoDB" id="25498at2759"/>
<gene>
    <name evidence="2" type="ORF">A3Q56_07021</name>
</gene>
<comment type="caution">
    <text evidence="2">The sequence shown here is derived from an EMBL/GenBank/DDBJ whole genome shotgun (WGS) entry which is preliminary data.</text>
</comment>
<reference evidence="2 3" key="1">
    <citation type="submission" date="2016-04" db="EMBL/GenBank/DDBJ databases">
        <title>The genome of Intoshia linei affirms orthonectids as highly simplified spiralians.</title>
        <authorList>
            <person name="Mikhailov K.V."/>
            <person name="Slusarev G.S."/>
            <person name="Nikitin M.A."/>
            <person name="Logacheva M.D."/>
            <person name="Penin A."/>
            <person name="Aleoshin V."/>
            <person name="Panchin Y.V."/>
        </authorList>
    </citation>
    <scope>NUCLEOTIDE SEQUENCE [LARGE SCALE GENOMIC DNA]</scope>
    <source>
        <strain evidence="2">Intl2013</strain>
        <tissue evidence="2">Whole animal</tissue>
    </source>
</reference>
<dbReference type="PANTHER" id="PTHR10540">
    <property type="entry name" value="EUKARYOTIC TRANSLATION INITIATION FACTOR 3 SUBUNIT F-RELATED"/>
    <property type="match status" value="1"/>
</dbReference>
<dbReference type="AlphaFoldDB" id="A0A177ATD9"/>
<dbReference type="Gene3D" id="3.40.140.10">
    <property type="entry name" value="Cytidine Deaminase, domain 2"/>
    <property type="match status" value="1"/>
</dbReference>
<dbReference type="SMART" id="SM00232">
    <property type="entry name" value="JAB_MPN"/>
    <property type="match status" value="1"/>
</dbReference>
<dbReference type="Pfam" id="PF01398">
    <property type="entry name" value="JAB"/>
    <property type="match status" value="1"/>
</dbReference>
<name>A0A177ATD9_9BILA</name>
<dbReference type="InterPro" id="IPR037518">
    <property type="entry name" value="MPN"/>
</dbReference>
<dbReference type="GO" id="GO:0008237">
    <property type="term" value="F:metallopeptidase activity"/>
    <property type="evidence" value="ECO:0007669"/>
    <property type="project" value="InterPro"/>
</dbReference>
<dbReference type="PROSITE" id="PS50249">
    <property type="entry name" value="MPN"/>
    <property type="match status" value="1"/>
</dbReference>
<sequence>MYFDCNIHPTVILSILDAHERRVENADRVIGAIIGNESSNSVEITDIFVIPLEEGGRTMNIESTSIITKKLEKSNSNFNVLGWFSSLPFNTSYDIHIHQYFSKINRKTLMLVVDTKLVDPHINILAYVGSNINLTEKICSTVFNQLNVNIMSSPQEKLLLNHLIEYNKNKRFKYSLTSENGRKMEKVCKYMHQSLMRLNHYIEQVLQDDEFTNPVISPLLLDLTNSLPILEVKDIINLITLDTKKNPLCTWMSFDFKDLSKEKFRFSPTNLLGDYNVFPLKQESGNNIVGHFYTFSIIKWVLSLKHEKSTLQFRRANKEIDSKIKELFKKVFSVTPHTEKGRLFIDKLDDLFECAKIDQSRALDA</sequence>
<accession>A0A177ATD9</accession>
<feature type="domain" description="MPN" evidence="1">
    <location>
        <begin position="5"/>
        <end position="133"/>
    </location>
</feature>
<dbReference type="EMBL" id="LWCA01001369">
    <property type="protein sequence ID" value="OAF65266.1"/>
    <property type="molecule type" value="Genomic_DNA"/>
</dbReference>
<proteinExistence type="predicted"/>
<evidence type="ECO:0000313" key="3">
    <source>
        <dbReference type="Proteomes" id="UP000078046"/>
    </source>
</evidence>
<keyword evidence="3" id="KW-1185">Reference proteome</keyword>